<evidence type="ECO:0008006" key="12">
    <source>
        <dbReference type="Google" id="ProtNLM"/>
    </source>
</evidence>
<evidence type="ECO:0000256" key="5">
    <source>
        <dbReference type="ARBA" id="ARBA00023136"/>
    </source>
</evidence>
<dbReference type="Proteomes" id="UP000050795">
    <property type="component" value="Unassembled WGS sequence"/>
</dbReference>
<dbReference type="PRINTS" id="PR00237">
    <property type="entry name" value="GPCRRHODOPSN"/>
</dbReference>
<keyword evidence="5 9" id="KW-0472">Membrane</keyword>
<protein>
    <recommendedName>
        <fullName evidence="12">G_PROTEIN_RECEP_F1_2 domain-containing protein</fullName>
    </recommendedName>
</protein>
<evidence type="ECO:0000256" key="8">
    <source>
        <dbReference type="SAM" id="MobiDB-lite"/>
    </source>
</evidence>
<keyword evidence="10" id="KW-1185">Reference proteome</keyword>
<evidence type="ECO:0000313" key="10">
    <source>
        <dbReference type="Proteomes" id="UP000050795"/>
    </source>
</evidence>
<reference evidence="11" key="2">
    <citation type="submission" date="2023-11" db="UniProtKB">
        <authorList>
            <consortium name="WormBaseParasite"/>
        </authorList>
    </citation>
    <scope>IDENTIFICATION</scope>
</reference>
<keyword evidence="7" id="KW-0807">Transducer</keyword>
<feature type="transmembrane region" description="Helical" evidence="9">
    <location>
        <begin position="9"/>
        <end position="27"/>
    </location>
</feature>
<comment type="subcellular location">
    <subcellularLocation>
        <location evidence="1">Membrane</location>
        <topology evidence="1">Multi-pass membrane protein</topology>
    </subcellularLocation>
</comment>
<dbReference type="GO" id="GO:0016020">
    <property type="term" value="C:membrane"/>
    <property type="evidence" value="ECO:0007669"/>
    <property type="project" value="UniProtKB-SubCell"/>
</dbReference>
<feature type="region of interest" description="Disordered" evidence="8">
    <location>
        <begin position="256"/>
        <end position="295"/>
    </location>
</feature>
<sequence length="393" mass="44458">MIDRRHRKAIILSTVIAIVFCLSWLPINTLNVISDMRELEIVTAYDLAFRNLKTYKTNQNISTNNNNNNSTVKIESTAPSGDSMSQHSITILKAISKIKSIEANNIDAITVIITQALCLLLILSSACVNPILYGWLNKSFRSEFYQVFHIHSTILPNIKSSHKNITQDITSNNRNNETGHRYIHSEQAEYIEQIPNYQFVNHVTTIDTTRNNSNHKQLIMKKMKECKKSTEKRSLSSTQDSCTVFSLFTSRSVELNSTQMSSNSGSNNTTSNNNNNNNNNSNINNNNSNTNDSYDTISQTIRNSFISKTEDHSTASNEISVQIMNYEQDHAQSLANNRNTVHSNSTSVNTSLKRYFLLDKPEEDDDDECDIIPESDSITDPTHLRYLPDITSV</sequence>
<keyword evidence="3 9" id="KW-1133">Transmembrane helix</keyword>
<keyword evidence="6" id="KW-0675">Receptor</keyword>
<dbReference type="AlphaFoldDB" id="A0AA85KIU2"/>
<dbReference type="InterPro" id="IPR000276">
    <property type="entry name" value="GPCR_Rhodpsn"/>
</dbReference>
<evidence type="ECO:0000256" key="2">
    <source>
        <dbReference type="ARBA" id="ARBA00022692"/>
    </source>
</evidence>
<evidence type="ECO:0000313" key="11">
    <source>
        <dbReference type="WBParaSite" id="TREG1_93130.1"/>
    </source>
</evidence>
<evidence type="ECO:0000256" key="6">
    <source>
        <dbReference type="ARBA" id="ARBA00023170"/>
    </source>
</evidence>
<dbReference type="PANTHER" id="PTHR24235:SF29">
    <property type="entry name" value="GH23382P"/>
    <property type="match status" value="1"/>
</dbReference>
<dbReference type="SUPFAM" id="SSF81321">
    <property type="entry name" value="Family A G protein-coupled receptor-like"/>
    <property type="match status" value="1"/>
</dbReference>
<feature type="compositionally biased region" description="Low complexity" evidence="8">
    <location>
        <begin position="256"/>
        <end position="291"/>
    </location>
</feature>
<dbReference type="Gene3D" id="1.20.1070.10">
    <property type="entry name" value="Rhodopsin 7-helix transmembrane proteins"/>
    <property type="match status" value="1"/>
</dbReference>
<accession>A0AA85KIU2</accession>
<keyword evidence="4" id="KW-0297">G-protein coupled receptor</keyword>
<dbReference type="PANTHER" id="PTHR24235">
    <property type="entry name" value="NEUROPEPTIDE Y RECEPTOR"/>
    <property type="match status" value="1"/>
</dbReference>
<dbReference type="GO" id="GO:0004930">
    <property type="term" value="F:G protein-coupled receptor activity"/>
    <property type="evidence" value="ECO:0007669"/>
    <property type="project" value="UniProtKB-KW"/>
</dbReference>
<evidence type="ECO:0000256" key="7">
    <source>
        <dbReference type="ARBA" id="ARBA00023224"/>
    </source>
</evidence>
<organism evidence="10 11">
    <name type="scientific">Trichobilharzia regenti</name>
    <name type="common">Nasal bird schistosome</name>
    <dbReference type="NCBI Taxonomy" id="157069"/>
    <lineage>
        <taxon>Eukaryota</taxon>
        <taxon>Metazoa</taxon>
        <taxon>Spiralia</taxon>
        <taxon>Lophotrochozoa</taxon>
        <taxon>Platyhelminthes</taxon>
        <taxon>Trematoda</taxon>
        <taxon>Digenea</taxon>
        <taxon>Strigeidida</taxon>
        <taxon>Schistosomatoidea</taxon>
        <taxon>Schistosomatidae</taxon>
        <taxon>Trichobilharzia</taxon>
    </lineage>
</organism>
<name>A0AA85KIU2_TRIRE</name>
<evidence type="ECO:0000256" key="9">
    <source>
        <dbReference type="SAM" id="Phobius"/>
    </source>
</evidence>
<proteinExistence type="predicted"/>
<reference evidence="10" key="1">
    <citation type="submission" date="2022-06" db="EMBL/GenBank/DDBJ databases">
        <authorList>
            <person name="Berger JAMES D."/>
            <person name="Berger JAMES D."/>
        </authorList>
    </citation>
    <scope>NUCLEOTIDE SEQUENCE [LARGE SCALE GENOMIC DNA]</scope>
</reference>
<keyword evidence="2 9" id="KW-0812">Transmembrane</keyword>
<evidence type="ECO:0000256" key="3">
    <source>
        <dbReference type="ARBA" id="ARBA00022989"/>
    </source>
</evidence>
<evidence type="ECO:0000256" key="4">
    <source>
        <dbReference type="ARBA" id="ARBA00023040"/>
    </source>
</evidence>
<dbReference type="WBParaSite" id="TREG1_93130.1">
    <property type="protein sequence ID" value="TREG1_93130.1"/>
    <property type="gene ID" value="TREG1_93130"/>
</dbReference>
<evidence type="ECO:0000256" key="1">
    <source>
        <dbReference type="ARBA" id="ARBA00004141"/>
    </source>
</evidence>